<sequence>MEFQPVIMAAGRGSRMTDLTAKCPKALLPIGNMPMIWYPVNMLEKAGFEEAIIVVLESCQAEIQKALVEICQVKMRLDFVGISEDNLGTADSLRNLKDKIKTDILVVSCDLVTDVSLHQLANVHRKYDSSLTLLLSPLPSQYVDIPTPGVKSRKRPEKDFVGFDDKGDRVLFMASEADLEDTFTMRKSVLKKHPFINIKSGLTDCHLYVMKKWIIDYLADSQDKTSVKGELVPYLIKKQFAKPKKPEKELLTTNVSIISEEVKPDIFSFSSEDEIITQIREMSTWIDHKGDMKECYHGDRIRCYAYVQNNGFCVRANTISAYNESNKQVGSECLVAEGVTIGEKVSIKRSIIGKHCSIGDKCKIANSLIMDYVTVSESCNIQGSIICANSHIGENVS</sequence>
<evidence type="ECO:0000259" key="10">
    <source>
        <dbReference type="Pfam" id="PF00483"/>
    </source>
</evidence>
<evidence type="ECO:0000313" key="12">
    <source>
        <dbReference type="EMBL" id="KAJ8305600.1"/>
    </source>
</evidence>
<keyword evidence="13" id="KW-1185">Reference proteome</keyword>
<dbReference type="Gene3D" id="3.90.550.10">
    <property type="entry name" value="Spore Coat Polysaccharide Biosynthesis Protein SpsA, Chain A"/>
    <property type="match status" value="1"/>
</dbReference>
<evidence type="ECO:0000256" key="3">
    <source>
        <dbReference type="ARBA" id="ARBA00022490"/>
    </source>
</evidence>
<evidence type="ECO:0000256" key="6">
    <source>
        <dbReference type="ARBA" id="ARBA00044196"/>
    </source>
</evidence>
<protein>
    <recommendedName>
        <fullName evidence="6">Translation initiation factor eIF2B subunit gamma</fullName>
    </recommendedName>
    <alternativeName>
        <fullName evidence="7">eIF2B GDP-GTP exchange factor subunit gamma</fullName>
    </alternativeName>
</protein>
<dbReference type="PANTHER" id="PTHR45989:SF1">
    <property type="entry name" value="TRANSLATION INITIATION FACTOR EIF-2B SUBUNIT GAMMA"/>
    <property type="match status" value="1"/>
</dbReference>
<name>A0ABQ9EK94_TEGGR</name>
<comment type="function">
    <text evidence="8">Acts as a component of the translation initiation factor 2B (eIF2B) complex, which catalyzes the exchange of GDP for GTP on the eukaryotic initiation factor 2 (eIF2) complex gamma subunit. Its guanine nucleotide exchange factor activity is repressed when bound to eIF2 complex phosphorylated on the alpha subunit, thereby limiting the amount of methionyl-initiator methionine tRNA available to the ribosome and consequently global translation is repressed.</text>
</comment>
<keyword evidence="3" id="KW-0963">Cytoplasm</keyword>
<reference evidence="12 13" key="1">
    <citation type="submission" date="2022-12" db="EMBL/GenBank/DDBJ databases">
        <title>Chromosome-level genome of Tegillarca granosa.</title>
        <authorList>
            <person name="Kim J."/>
        </authorList>
    </citation>
    <scope>NUCLEOTIDE SEQUENCE [LARGE SCALE GENOMIC DNA]</scope>
    <source>
        <strain evidence="12">Teg-2019</strain>
        <tissue evidence="12">Adductor muscle</tissue>
    </source>
</reference>
<comment type="subunit">
    <text evidence="9">Component of the translation initiation factor 2B (eIF2B) complex which is a heterodecamer of two sets of five different subunits: alpha, beta, gamma, delta and epsilon. Subunits alpha, beta and delta comprise a regulatory subcomplex and subunits epsilon and gamma comprise a catalytic subcomplex. Within the complex, the hexameric regulatory complex resides at the center, with the two heterodimeric catalytic subcomplexes bound on opposite sides.</text>
</comment>
<dbReference type="Pfam" id="PF25084">
    <property type="entry name" value="LbH_EIF2B"/>
    <property type="match status" value="1"/>
</dbReference>
<feature type="domain" description="EIF2B subunit epsilon/gamma LbH" evidence="11">
    <location>
        <begin position="325"/>
        <end position="396"/>
    </location>
</feature>
<evidence type="ECO:0000256" key="2">
    <source>
        <dbReference type="ARBA" id="ARBA00007878"/>
    </source>
</evidence>
<dbReference type="EMBL" id="JARBDR010000813">
    <property type="protein sequence ID" value="KAJ8305600.1"/>
    <property type="molecule type" value="Genomic_DNA"/>
</dbReference>
<dbReference type="PANTHER" id="PTHR45989">
    <property type="entry name" value="TRANSLATION INITIATION FACTOR EIF-2B SUBUNIT GAMMA"/>
    <property type="match status" value="1"/>
</dbReference>
<evidence type="ECO:0000256" key="9">
    <source>
        <dbReference type="ARBA" id="ARBA00046432"/>
    </source>
</evidence>
<dbReference type="InterPro" id="IPR056764">
    <property type="entry name" value="LbH_EIF2B3/5"/>
</dbReference>
<dbReference type="InterPro" id="IPR029044">
    <property type="entry name" value="Nucleotide-diphossugar_trans"/>
</dbReference>
<evidence type="ECO:0000256" key="8">
    <source>
        <dbReference type="ARBA" id="ARBA00045373"/>
    </source>
</evidence>
<evidence type="ECO:0000256" key="4">
    <source>
        <dbReference type="ARBA" id="ARBA00022540"/>
    </source>
</evidence>
<proteinExistence type="inferred from homology"/>
<dbReference type="InterPro" id="IPR005835">
    <property type="entry name" value="NTP_transferase_dom"/>
</dbReference>
<organism evidence="12 13">
    <name type="scientific">Tegillarca granosa</name>
    <name type="common">Malaysian cockle</name>
    <name type="synonym">Anadara granosa</name>
    <dbReference type="NCBI Taxonomy" id="220873"/>
    <lineage>
        <taxon>Eukaryota</taxon>
        <taxon>Metazoa</taxon>
        <taxon>Spiralia</taxon>
        <taxon>Lophotrochozoa</taxon>
        <taxon>Mollusca</taxon>
        <taxon>Bivalvia</taxon>
        <taxon>Autobranchia</taxon>
        <taxon>Pteriomorphia</taxon>
        <taxon>Arcoida</taxon>
        <taxon>Arcoidea</taxon>
        <taxon>Arcidae</taxon>
        <taxon>Tegillarca</taxon>
    </lineage>
</organism>
<evidence type="ECO:0000259" key="11">
    <source>
        <dbReference type="Pfam" id="PF25084"/>
    </source>
</evidence>
<evidence type="ECO:0000256" key="7">
    <source>
        <dbReference type="ARBA" id="ARBA00044229"/>
    </source>
</evidence>
<dbReference type="Pfam" id="PF00483">
    <property type="entry name" value="NTP_transferase"/>
    <property type="match status" value="1"/>
</dbReference>
<feature type="domain" description="Nucleotidyl transferase" evidence="10">
    <location>
        <begin position="5"/>
        <end position="135"/>
    </location>
</feature>
<dbReference type="Gene3D" id="2.160.10.10">
    <property type="entry name" value="Hexapeptide repeat proteins"/>
    <property type="match status" value="1"/>
</dbReference>
<accession>A0ABQ9EK94</accession>
<evidence type="ECO:0000313" key="13">
    <source>
        <dbReference type="Proteomes" id="UP001217089"/>
    </source>
</evidence>
<evidence type="ECO:0000256" key="5">
    <source>
        <dbReference type="ARBA" id="ARBA00022917"/>
    </source>
</evidence>
<dbReference type="InterPro" id="IPR051960">
    <property type="entry name" value="eIF2B_gamma"/>
</dbReference>
<dbReference type="Proteomes" id="UP001217089">
    <property type="component" value="Unassembled WGS sequence"/>
</dbReference>
<keyword evidence="4" id="KW-0396">Initiation factor</keyword>
<dbReference type="SUPFAM" id="SSF53448">
    <property type="entry name" value="Nucleotide-diphospho-sugar transferases"/>
    <property type="match status" value="1"/>
</dbReference>
<evidence type="ECO:0000256" key="1">
    <source>
        <dbReference type="ARBA" id="ARBA00004514"/>
    </source>
</evidence>
<gene>
    <name evidence="12" type="ORF">KUTeg_016145</name>
</gene>
<comment type="similarity">
    <text evidence="2">Belongs to the eIF-2B gamma/epsilon subunits family.</text>
</comment>
<comment type="caution">
    <text evidence="12">The sequence shown here is derived from an EMBL/GenBank/DDBJ whole genome shotgun (WGS) entry which is preliminary data.</text>
</comment>
<comment type="subcellular location">
    <subcellularLocation>
        <location evidence="1">Cytoplasm</location>
        <location evidence="1">Cytosol</location>
    </subcellularLocation>
</comment>
<keyword evidence="5" id="KW-0648">Protein biosynthesis</keyword>
<dbReference type="CDD" id="cd04198">
    <property type="entry name" value="eIF-2B_gamma_N"/>
    <property type="match status" value="1"/>
</dbReference>